<organism evidence="10 11">
    <name type="scientific">Lingula anatina</name>
    <name type="common">Brachiopod</name>
    <name type="synonym">Lingula unguis</name>
    <dbReference type="NCBI Taxonomy" id="7574"/>
    <lineage>
        <taxon>Eukaryota</taxon>
        <taxon>Metazoa</taxon>
        <taxon>Spiralia</taxon>
        <taxon>Lophotrochozoa</taxon>
        <taxon>Brachiopoda</taxon>
        <taxon>Linguliformea</taxon>
        <taxon>Lingulata</taxon>
        <taxon>Lingulida</taxon>
        <taxon>Linguloidea</taxon>
        <taxon>Lingulidae</taxon>
        <taxon>Lingula</taxon>
    </lineage>
</organism>
<comment type="similarity">
    <text evidence="6">Belongs to the polysaccharide monooxygenase AA13 family.</text>
</comment>
<evidence type="ECO:0000313" key="10">
    <source>
        <dbReference type="Proteomes" id="UP000085678"/>
    </source>
</evidence>
<evidence type="ECO:0000256" key="5">
    <source>
        <dbReference type="ARBA" id="ARBA00023180"/>
    </source>
</evidence>
<dbReference type="PANTHER" id="PTHR36575:SF2">
    <property type="entry name" value="CHITIN-BINDING TYPE-4 DOMAIN-CONTAINING PROTEIN-RELATED"/>
    <property type="match status" value="1"/>
</dbReference>
<dbReference type="GO" id="GO:0046872">
    <property type="term" value="F:metal ion binding"/>
    <property type="evidence" value="ECO:0007669"/>
    <property type="project" value="UniProtKB-KW"/>
</dbReference>
<dbReference type="RefSeq" id="XP_013397975.1">
    <property type="nucleotide sequence ID" value="XM_013542521.1"/>
</dbReference>
<feature type="region of interest" description="Disordered" evidence="7">
    <location>
        <begin position="211"/>
        <end position="305"/>
    </location>
</feature>
<evidence type="ECO:0000256" key="8">
    <source>
        <dbReference type="SAM" id="SignalP"/>
    </source>
</evidence>
<dbReference type="InParanoid" id="A0A1S3IIA8"/>
<protein>
    <submittedName>
        <fullName evidence="11">Uncharacterized protein LOC106164564</fullName>
    </submittedName>
</protein>
<sequence length="419" mass="45224">MLMSLYFTLAFALNALPSVFGHGRLIEPPSRSSLWRFEEFVDLVTPNYNDNELFCGGVFRQYQRNGGKCGVCGDPWDEPSPRANENGGIYDFGITSRYYKKGQVFTTEVDLTANHKGWFEFRICPNDDPSVQVTHECLDQHLLQLADGSGTRWEVNTDENKVFELRLRLPSDLLCNHCVFQWKYHTGNSWGTDDQEEFYGCADIQISENGAVPSTTTAKPTTGTTSTTASTVSTTTAAVSTTRVPTSTTAPTTTSTTSKPIPTSSVPTSTTTSATKSTTTKPIPTSSKATTTAPASSSTTTATVSSSTPAASNLICVGVPPYNTHLGVNEWCTTSCNAVPSYCPPTMCSCRSPPPPVETEKDDEASSPETGTPVDELPDKVRCVAVPPYDKDVGINEWCTTSCNAFPVYCPPTMCACSA</sequence>
<dbReference type="AlphaFoldDB" id="A0A1S3IIA8"/>
<gene>
    <name evidence="11" type="primary">LOC106164564</name>
</gene>
<dbReference type="Pfam" id="PF03067">
    <property type="entry name" value="LPMO_10"/>
    <property type="match status" value="1"/>
</dbReference>
<keyword evidence="3" id="KW-0186">Copper</keyword>
<keyword evidence="10" id="KW-1185">Reference proteome</keyword>
<keyword evidence="4" id="KW-1015">Disulfide bond</keyword>
<evidence type="ECO:0000256" key="1">
    <source>
        <dbReference type="ARBA" id="ARBA00001973"/>
    </source>
</evidence>
<feature type="signal peptide" evidence="8">
    <location>
        <begin position="1"/>
        <end position="21"/>
    </location>
</feature>
<evidence type="ECO:0000256" key="6">
    <source>
        <dbReference type="ARBA" id="ARBA00034311"/>
    </source>
</evidence>
<keyword evidence="5" id="KW-0325">Glycoprotein</keyword>
<feature type="chain" id="PRO_5010324432" evidence="8">
    <location>
        <begin position="22"/>
        <end position="419"/>
    </location>
</feature>
<keyword evidence="8" id="KW-0732">Signal</keyword>
<evidence type="ECO:0000313" key="11">
    <source>
        <dbReference type="RefSeq" id="XP_013397975.1"/>
    </source>
</evidence>
<keyword evidence="2" id="KW-0479">Metal-binding</keyword>
<feature type="domain" description="Chitin-binding type-4" evidence="9">
    <location>
        <begin position="22"/>
        <end position="204"/>
    </location>
</feature>
<dbReference type="GeneID" id="106164564"/>
<dbReference type="InterPro" id="IPR004302">
    <property type="entry name" value="Cellulose/chitin-bd_N"/>
</dbReference>
<reference evidence="11" key="1">
    <citation type="submission" date="2025-08" db="UniProtKB">
        <authorList>
            <consortium name="RefSeq"/>
        </authorList>
    </citation>
    <scope>IDENTIFICATION</scope>
    <source>
        <tissue evidence="11">Gonads</tissue>
    </source>
</reference>
<dbReference type="Proteomes" id="UP000085678">
    <property type="component" value="Unplaced"/>
</dbReference>
<evidence type="ECO:0000256" key="4">
    <source>
        <dbReference type="ARBA" id="ARBA00023157"/>
    </source>
</evidence>
<feature type="region of interest" description="Disordered" evidence="7">
    <location>
        <begin position="354"/>
        <end position="376"/>
    </location>
</feature>
<proteinExistence type="inferred from homology"/>
<dbReference type="PANTHER" id="PTHR36575">
    <property type="entry name" value="BINDING PROTEIN, PUTATIVE (AFU_ORTHOLOGUE AFUA_1G14430)-RELATED"/>
    <property type="match status" value="1"/>
</dbReference>
<comment type="cofactor">
    <cofactor evidence="1">
        <name>Cu(2+)</name>
        <dbReference type="ChEBI" id="CHEBI:29036"/>
    </cofactor>
</comment>
<evidence type="ECO:0000256" key="2">
    <source>
        <dbReference type="ARBA" id="ARBA00022723"/>
    </source>
</evidence>
<dbReference type="OrthoDB" id="64893at2759"/>
<dbReference type="STRING" id="7574.A0A1S3IIA8"/>
<evidence type="ECO:0000256" key="7">
    <source>
        <dbReference type="SAM" id="MobiDB-lite"/>
    </source>
</evidence>
<dbReference type="KEGG" id="lak:106164564"/>
<dbReference type="InterPro" id="IPR052282">
    <property type="entry name" value="Starch-active_LPMO"/>
</dbReference>
<accession>A0A1S3IIA8</accession>
<evidence type="ECO:0000256" key="3">
    <source>
        <dbReference type="ARBA" id="ARBA00023008"/>
    </source>
</evidence>
<evidence type="ECO:0000259" key="9">
    <source>
        <dbReference type="Pfam" id="PF03067"/>
    </source>
</evidence>
<name>A0A1S3IIA8_LINAN</name>